<dbReference type="eggNOG" id="COG0859">
    <property type="taxonomic scope" value="Bacteria"/>
</dbReference>
<dbReference type="CDD" id="cd03789">
    <property type="entry name" value="GT9_LPS_heptosyltransferase"/>
    <property type="match status" value="1"/>
</dbReference>
<proteinExistence type="predicted"/>
<dbReference type="GO" id="GO:0008713">
    <property type="term" value="F:ADP-heptose-lipopolysaccharide heptosyltransferase activity"/>
    <property type="evidence" value="ECO:0007669"/>
    <property type="project" value="TreeGrafter"/>
</dbReference>
<evidence type="ECO:0000313" key="3">
    <source>
        <dbReference type="EMBL" id="EJW20727.1"/>
    </source>
</evidence>
<keyword evidence="2" id="KW-0808">Transferase</keyword>
<name>J9DUP2_9PROT</name>
<dbReference type="STRING" id="1220535.IMCC14465_16140"/>
<dbReference type="PANTHER" id="PTHR30160">
    <property type="entry name" value="TETRAACYLDISACCHARIDE 4'-KINASE-RELATED"/>
    <property type="match status" value="1"/>
</dbReference>
<dbReference type="InterPro" id="IPR051199">
    <property type="entry name" value="LPS_LOS_Heptosyltrfase"/>
</dbReference>
<protein>
    <submittedName>
        <fullName evidence="3">Uncharacterized protein</fullName>
    </submittedName>
</protein>
<sequence>MLKKKILIIKLGAFGDIILSEGLMRCIRSHHPNDHITLLTRKSYVTLMEGAPHFDAVMIDPHIARWHIHKQFRFRRLLLEQNFDYVYDLQNNARSQGFQKWLKGAQISARFDDAAYHDDLQRNPHKSIRDILAQQIAHAGVNISDGILPDLRWAAPPPDEIDSILTAAGLKSNFVLLIPGSSAKNAQKRWGYYKELAQMLKAQGIACATVPGHDERALCETIDATMLLDDGKPLSFQQMAGLEPHCRYVVGNDTGPTHLMSAVKTKGLVLFARNNFSAARTGIDKIYDVITVDNFDDLKPQQVLAHIQKAY</sequence>
<dbReference type="OrthoDB" id="9797795at2"/>
<evidence type="ECO:0000313" key="4">
    <source>
        <dbReference type="Proteomes" id="UP000004836"/>
    </source>
</evidence>
<keyword evidence="1" id="KW-0328">Glycosyltransferase</keyword>
<dbReference type="SUPFAM" id="SSF53756">
    <property type="entry name" value="UDP-Glycosyltransferase/glycogen phosphorylase"/>
    <property type="match status" value="1"/>
</dbReference>
<reference evidence="3 4" key="1">
    <citation type="journal article" date="2012" name="J. Bacteriol.">
        <title>Genome Sequence of Strain IMCC14465, Isolated from the East Sea, Belonging to the PS1 Clade of Alphaproteobacteria.</title>
        <authorList>
            <person name="Yang S.J."/>
            <person name="Kang I."/>
            <person name="Cho J.C."/>
        </authorList>
    </citation>
    <scope>NUCLEOTIDE SEQUENCE [LARGE SCALE GENOMIC DNA]</scope>
    <source>
        <strain evidence="3 4">IMCC14465</strain>
    </source>
</reference>
<dbReference type="Proteomes" id="UP000004836">
    <property type="component" value="Unassembled WGS sequence"/>
</dbReference>
<evidence type="ECO:0000256" key="2">
    <source>
        <dbReference type="ARBA" id="ARBA00022679"/>
    </source>
</evidence>
<dbReference type="GO" id="GO:0005829">
    <property type="term" value="C:cytosol"/>
    <property type="evidence" value="ECO:0007669"/>
    <property type="project" value="TreeGrafter"/>
</dbReference>
<dbReference type="InterPro" id="IPR002201">
    <property type="entry name" value="Glyco_trans_9"/>
</dbReference>
<accession>J9DUP2</accession>
<dbReference type="Pfam" id="PF01075">
    <property type="entry name" value="Glyco_transf_9"/>
    <property type="match status" value="1"/>
</dbReference>
<keyword evidence="4" id="KW-1185">Reference proteome</keyword>
<dbReference type="EMBL" id="ALYF01000006">
    <property type="protein sequence ID" value="EJW20727.1"/>
    <property type="molecule type" value="Genomic_DNA"/>
</dbReference>
<dbReference type="GO" id="GO:0009244">
    <property type="term" value="P:lipopolysaccharide core region biosynthetic process"/>
    <property type="evidence" value="ECO:0007669"/>
    <property type="project" value="TreeGrafter"/>
</dbReference>
<dbReference type="PATRIC" id="fig|1220535.3.peg.1606"/>
<comment type="caution">
    <text evidence="3">The sequence shown here is derived from an EMBL/GenBank/DDBJ whole genome shotgun (WGS) entry which is preliminary data.</text>
</comment>
<organism evidence="3 4">
    <name type="scientific">alpha proteobacterium IMCC14465</name>
    <dbReference type="NCBI Taxonomy" id="1220535"/>
    <lineage>
        <taxon>Bacteria</taxon>
        <taxon>Pseudomonadati</taxon>
        <taxon>Pseudomonadota</taxon>
        <taxon>Alphaproteobacteria</taxon>
        <taxon>PS1 clade</taxon>
    </lineage>
</organism>
<dbReference type="AlphaFoldDB" id="J9DUP2"/>
<dbReference type="Gene3D" id="3.40.50.2000">
    <property type="entry name" value="Glycogen Phosphorylase B"/>
    <property type="match status" value="2"/>
</dbReference>
<evidence type="ECO:0000256" key="1">
    <source>
        <dbReference type="ARBA" id="ARBA00022676"/>
    </source>
</evidence>
<gene>
    <name evidence="3" type="ORF">IMCC14465_16140</name>
</gene>